<comment type="caution">
    <text evidence="1">The sequence shown here is derived from an EMBL/GenBank/DDBJ whole genome shotgun (WGS) entry which is preliminary data.</text>
</comment>
<evidence type="ECO:0000313" key="1">
    <source>
        <dbReference type="EMBL" id="KAF2436098.1"/>
    </source>
</evidence>
<dbReference type="Proteomes" id="UP000800235">
    <property type="component" value="Unassembled WGS sequence"/>
</dbReference>
<name>A0A9P4P3J5_9PEZI</name>
<reference evidence="1" key="1">
    <citation type="journal article" date="2020" name="Stud. Mycol.">
        <title>101 Dothideomycetes genomes: a test case for predicting lifestyles and emergence of pathogens.</title>
        <authorList>
            <person name="Haridas S."/>
            <person name="Albert R."/>
            <person name="Binder M."/>
            <person name="Bloem J."/>
            <person name="Labutti K."/>
            <person name="Salamov A."/>
            <person name="Andreopoulos B."/>
            <person name="Baker S."/>
            <person name="Barry K."/>
            <person name="Bills G."/>
            <person name="Bluhm B."/>
            <person name="Cannon C."/>
            <person name="Castanera R."/>
            <person name="Culley D."/>
            <person name="Daum C."/>
            <person name="Ezra D."/>
            <person name="Gonzalez J."/>
            <person name="Henrissat B."/>
            <person name="Kuo A."/>
            <person name="Liang C."/>
            <person name="Lipzen A."/>
            <person name="Lutzoni F."/>
            <person name="Magnuson J."/>
            <person name="Mondo S."/>
            <person name="Nolan M."/>
            <person name="Ohm R."/>
            <person name="Pangilinan J."/>
            <person name="Park H.-J."/>
            <person name="Ramirez L."/>
            <person name="Alfaro M."/>
            <person name="Sun H."/>
            <person name="Tritt A."/>
            <person name="Yoshinaga Y."/>
            <person name="Zwiers L.-H."/>
            <person name="Turgeon B."/>
            <person name="Goodwin S."/>
            <person name="Spatafora J."/>
            <person name="Crous P."/>
            <person name="Grigoriev I."/>
        </authorList>
    </citation>
    <scope>NUCLEOTIDE SEQUENCE</scope>
    <source>
        <strain evidence="1">CBS 130266</strain>
    </source>
</reference>
<protein>
    <submittedName>
        <fullName evidence="1">Uncharacterized protein</fullName>
    </submittedName>
</protein>
<evidence type="ECO:0000313" key="2">
    <source>
        <dbReference type="Proteomes" id="UP000800235"/>
    </source>
</evidence>
<organism evidence="1 2">
    <name type="scientific">Tothia fuscella</name>
    <dbReference type="NCBI Taxonomy" id="1048955"/>
    <lineage>
        <taxon>Eukaryota</taxon>
        <taxon>Fungi</taxon>
        <taxon>Dikarya</taxon>
        <taxon>Ascomycota</taxon>
        <taxon>Pezizomycotina</taxon>
        <taxon>Dothideomycetes</taxon>
        <taxon>Pleosporomycetidae</taxon>
        <taxon>Venturiales</taxon>
        <taxon>Cylindrosympodiaceae</taxon>
        <taxon>Tothia</taxon>
    </lineage>
</organism>
<sequence length="105" mass="11178">MPAFSIRGCTTRVLVSRERGTVVSYSYWNLEASIKLVLGQQPQRPVFLGTTSGKQDMNSFDLLISILCAASTVATTKSTTPTVIEFAPAQSSTEVAASLPTAIPP</sequence>
<proteinExistence type="predicted"/>
<accession>A0A9P4P3J5</accession>
<dbReference type="EMBL" id="MU007011">
    <property type="protein sequence ID" value="KAF2436098.1"/>
    <property type="molecule type" value="Genomic_DNA"/>
</dbReference>
<dbReference type="AlphaFoldDB" id="A0A9P4P3J5"/>
<keyword evidence="2" id="KW-1185">Reference proteome</keyword>
<gene>
    <name evidence="1" type="ORF">EJ08DRAFT_674670</name>
</gene>